<evidence type="ECO:0000256" key="1">
    <source>
        <dbReference type="SAM" id="MobiDB-lite"/>
    </source>
</evidence>
<dbReference type="OrthoDB" id="1695837at2759"/>
<evidence type="ECO:0000259" key="2">
    <source>
        <dbReference type="Pfam" id="PF14111"/>
    </source>
</evidence>
<feature type="domain" description="Zinc knuckle CX2CX4HX4C" evidence="3">
    <location>
        <begin position="97"/>
        <end position="144"/>
    </location>
</feature>
<evidence type="ECO:0008006" key="6">
    <source>
        <dbReference type="Google" id="ProtNLM"/>
    </source>
</evidence>
<feature type="region of interest" description="Disordered" evidence="1">
    <location>
        <begin position="167"/>
        <end position="251"/>
    </location>
</feature>
<evidence type="ECO:0000259" key="3">
    <source>
        <dbReference type="Pfam" id="PF14392"/>
    </source>
</evidence>
<reference evidence="5" key="1">
    <citation type="journal article" date="2018" name="Gigascience">
        <title>Genome assembly of the Pink Ipe (Handroanthus impetiginosus, Bignoniaceae), a highly valued, ecologically keystone Neotropical timber forest tree.</title>
        <authorList>
            <person name="Silva-Junior O.B."/>
            <person name="Grattapaglia D."/>
            <person name="Novaes E."/>
            <person name="Collevatti R.G."/>
        </authorList>
    </citation>
    <scope>NUCLEOTIDE SEQUENCE [LARGE SCALE GENOMIC DNA]</scope>
    <source>
        <strain evidence="5">cv. UFG-1</strain>
    </source>
</reference>
<accession>A0A2G9GAH2</accession>
<evidence type="ECO:0000313" key="5">
    <source>
        <dbReference type="Proteomes" id="UP000231279"/>
    </source>
</evidence>
<dbReference type="PANTHER" id="PTHR31286:SF178">
    <property type="entry name" value="DUF4283 DOMAIN-CONTAINING PROTEIN"/>
    <property type="match status" value="1"/>
</dbReference>
<evidence type="ECO:0000313" key="4">
    <source>
        <dbReference type="EMBL" id="PIN02308.1"/>
    </source>
</evidence>
<feature type="compositionally biased region" description="Polar residues" evidence="1">
    <location>
        <begin position="183"/>
        <end position="215"/>
    </location>
</feature>
<protein>
    <recommendedName>
        <fullName evidence="6">Zinc knuckle CX2CX4HX4C domain-containing protein</fullName>
    </recommendedName>
</protein>
<feature type="compositionally biased region" description="Basic and acidic residues" evidence="1">
    <location>
        <begin position="167"/>
        <end position="178"/>
    </location>
</feature>
<gene>
    <name evidence="4" type="ORF">CDL12_25179</name>
</gene>
<organism evidence="4 5">
    <name type="scientific">Handroanthus impetiginosus</name>
    <dbReference type="NCBI Taxonomy" id="429701"/>
    <lineage>
        <taxon>Eukaryota</taxon>
        <taxon>Viridiplantae</taxon>
        <taxon>Streptophyta</taxon>
        <taxon>Embryophyta</taxon>
        <taxon>Tracheophyta</taxon>
        <taxon>Spermatophyta</taxon>
        <taxon>Magnoliopsida</taxon>
        <taxon>eudicotyledons</taxon>
        <taxon>Gunneridae</taxon>
        <taxon>Pentapetalae</taxon>
        <taxon>asterids</taxon>
        <taxon>lamiids</taxon>
        <taxon>Lamiales</taxon>
        <taxon>Bignoniaceae</taxon>
        <taxon>Crescentiina</taxon>
        <taxon>Tabebuia alliance</taxon>
        <taxon>Handroanthus</taxon>
    </lineage>
</organism>
<proteinExistence type="predicted"/>
<dbReference type="Pfam" id="PF14111">
    <property type="entry name" value="DUF4283"/>
    <property type="match status" value="1"/>
</dbReference>
<comment type="caution">
    <text evidence="4">The sequence shown here is derived from an EMBL/GenBank/DDBJ whole genome shotgun (WGS) entry which is preliminary data.</text>
</comment>
<dbReference type="InterPro" id="IPR025836">
    <property type="entry name" value="Zn_knuckle_CX2CX4HX4C"/>
</dbReference>
<dbReference type="Pfam" id="PF14392">
    <property type="entry name" value="zf-CCHC_4"/>
    <property type="match status" value="1"/>
</dbReference>
<dbReference type="InterPro" id="IPR025558">
    <property type="entry name" value="DUF4283"/>
</dbReference>
<name>A0A2G9GAH2_9LAMI</name>
<dbReference type="EMBL" id="NKXS01005981">
    <property type="protein sequence ID" value="PIN02308.1"/>
    <property type="molecule type" value="Genomic_DNA"/>
</dbReference>
<feature type="domain" description="DUF4283" evidence="2">
    <location>
        <begin position="11"/>
        <end position="62"/>
    </location>
</feature>
<dbReference type="PANTHER" id="PTHR31286">
    <property type="entry name" value="GLYCINE-RICH CELL WALL STRUCTURAL PROTEIN 1.8-LIKE"/>
    <property type="match status" value="1"/>
</dbReference>
<dbReference type="Proteomes" id="UP000231279">
    <property type="component" value="Unassembled WGS sequence"/>
</dbReference>
<dbReference type="InterPro" id="IPR040256">
    <property type="entry name" value="At4g02000-like"/>
</dbReference>
<sequence>MDPPAFTIATKVLTNKKLNLGAIKSTLIQAWHLKGNVQVNEMEKNTLAFIFDTKEDWEKMNMETAKQIGDSVGQFINADLGTNRQKWNKHLRVRVEIDVAQPLTQVVSISLPSKQVLKCNIKFERLGDFCYRCGLLDHKKETCTLTLVDENNQDLPFGEWLRAESYESNRKVQPERSHLLRNPVSSRNNIPAQNPSTLIPCNPGNSNPSRQSTSLHEVGKNPTLPTPDPIIRNSPLTHKAIESKSPSATLT</sequence>
<dbReference type="AlphaFoldDB" id="A0A2G9GAH2"/>
<keyword evidence="5" id="KW-1185">Reference proteome</keyword>